<sequence length="69" mass="7629">MDREDCISENHFSRPTSNTAESLLIRDNRLAVVFPGVSTGDERRKALHGYFHGLSECLTMTADTCAARG</sequence>
<comment type="caution">
    <text evidence="1">The sequence shown here is derived from an EMBL/GenBank/DDBJ whole genome shotgun (WGS) entry which is preliminary data.</text>
</comment>
<gene>
    <name evidence="1" type="ORF">BaRGS_00014232</name>
</gene>
<organism evidence="1 2">
    <name type="scientific">Batillaria attramentaria</name>
    <dbReference type="NCBI Taxonomy" id="370345"/>
    <lineage>
        <taxon>Eukaryota</taxon>
        <taxon>Metazoa</taxon>
        <taxon>Spiralia</taxon>
        <taxon>Lophotrochozoa</taxon>
        <taxon>Mollusca</taxon>
        <taxon>Gastropoda</taxon>
        <taxon>Caenogastropoda</taxon>
        <taxon>Sorbeoconcha</taxon>
        <taxon>Cerithioidea</taxon>
        <taxon>Batillariidae</taxon>
        <taxon>Batillaria</taxon>
    </lineage>
</organism>
<dbReference type="Proteomes" id="UP001519460">
    <property type="component" value="Unassembled WGS sequence"/>
</dbReference>
<dbReference type="AlphaFoldDB" id="A0ABD0L4V3"/>
<protein>
    <submittedName>
        <fullName evidence="1">Uncharacterized protein</fullName>
    </submittedName>
</protein>
<accession>A0ABD0L4V3</accession>
<name>A0ABD0L4V3_9CAEN</name>
<reference evidence="1 2" key="1">
    <citation type="journal article" date="2023" name="Sci. Data">
        <title>Genome assembly of the Korean intertidal mud-creeper Batillaria attramentaria.</title>
        <authorList>
            <person name="Patra A.K."/>
            <person name="Ho P.T."/>
            <person name="Jun S."/>
            <person name="Lee S.J."/>
            <person name="Kim Y."/>
            <person name="Won Y.J."/>
        </authorList>
    </citation>
    <scope>NUCLEOTIDE SEQUENCE [LARGE SCALE GENOMIC DNA]</scope>
    <source>
        <strain evidence="1">Wonlab-2016</strain>
    </source>
</reference>
<evidence type="ECO:0000313" key="2">
    <source>
        <dbReference type="Proteomes" id="UP001519460"/>
    </source>
</evidence>
<evidence type="ECO:0000313" key="1">
    <source>
        <dbReference type="EMBL" id="KAK7494579.1"/>
    </source>
</evidence>
<keyword evidence="2" id="KW-1185">Reference proteome</keyword>
<dbReference type="EMBL" id="JACVVK020000082">
    <property type="protein sequence ID" value="KAK7494579.1"/>
    <property type="molecule type" value="Genomic_DNA"/>
</dbReference>
<proteinExistence type="predicted"/>